<proteinExistence type="predicted"/>
<evidence type="ECO:0000313" key="2">
    <source>
        <dbReference type="EMBL" id="KAK3706904.1"/>
    </source>
</evidence>
<dbReference type="Proteomes" id="UP001283361">
    <property type="component" value="Unassembled WGS sequence"/>
</dbReference>
<comment type="caution">
    <text evidence="2">The sequence shown here is derived from an EMBL/GenBank/DDBJ whole genome shotgun (WGS) entry which is preliminary data.</text>
</comment>
<protein>
    <submittedName>
        <fullName evidence="2">Uncharacterized protein</fullName>
    </submittedName>
</protein>
<dbReference type="EMBL" id="JAWDGP010007736">
    <property type="protein sequence ID" value="KAK3706904.1"/>
    <property type="molecule type" value="Genomic_DNA"/>
</dbReference>
<sequence>MAHLKLEASPRNHGEPLAPVRNPPPIPPHSSDRQRDSPSTRTSPDQPDHTDVRGMRRKPKRPRENGDNATHEDLAGQNVSEARQLLLAVSCQVPVTTTWSNPEQNYCQKANPFHINSPL</sequence>
<evidence type="ECO:0000256" key="1">
    <source>
        <dbReference type="SAM" id="MobiDB-lite"/>
    </source>
</evidence>
<keyword evidence="3" id="KW-1185">Reference proteome</keyword>
<feature type="compositionally biased region" description="Basic and acidic residues" evidence="1">
    <location>
        <begin position="62"/>
        <end position="74"/>
    </location>
</feature>
<evidence type="ECO:0000313" key="3">
    <source>
        <dbReference type="Proteomes" id="UP001283361"/>
    </source>
</evidence>
<feature type="compositionally biased region" description="Basic and acidic residues" evidence="1">
    <location>
        <begin position="1"/>
        <end position="14"/>
    </location>
</feature>
<dbReference type="AlphaFoldDB" id="A0AAE0XS63"/>
<accession>A0AAE0XS63</accession>
<feature type="region of interest" description="Disordered" evidence="1">
    <location>
        <begin position="1"/>
        <end position="77"/>
    </location>
</feature>
<gene>
    <name evidence="2" type="ORF">RRG08_051307</name>
</gene>
<reference evidence="2" key="1">
    <citation type="journal article" date="2023" name="G3 (Bethesda)">
        <title>A reference genome for the long-term kleptoplast-retaining sea slug Elysia crispata morphotype clarki.</title>
        <authorList>
            <person name="Eastman K.E."/>
            <person name="Pendleton A.L."/>
            <person name="Shaikh M.A."/>
            <person name="Suttiyut T."/>
            <person name="Ogas R."/>
            <person name="Tomko P."/>
            <person name="Gavelis G."/>
            <person name="Widhalm J.R."/>
            <person name="Wisecaver J.H."/>
        </authorList>
    </citation>
    <scope>NUCLEOTIDE SEQUENCE</scope>
    <source>
        <strain evidence="2">ECLA1</strain>
    </source>
</reference>
<organism evidence="2 3">
    <name type="scientific">Elysia crispata</name>
    <name type="common">lettuce slug</name>
    <dbReference type="NCBI Taxonomy" id="231223"/>
    <lineage>
        <taxon>Eukaryota</taxon>
        <taxon>Metazoa</taxon>
        <taxon>Spiralia</taxon>
        <taxon>Lophotrochozoa</taxon>
        <taxon>Mollusca</taxon>
        <taxon>Gastropoda</taxon>
        <taxon>Heterobranchia</taxon>
        <taxon>Euthyneura</taxon>
        <taxon>Panpulmonata</taxon>
        <taxon>Sacoglossa</taxon>
        <taxon>Placobranchoidea</taxon>
        <taxon>Plakobranchidae</taxon>
        <taxon>Elysia</taxon>
    </lineage>
</organism>
<name>A0AAE0XS63_9GAST</name>